<dbReference type="GeneID" id="27903623"/>
<dbReference type="OrthoDB" id="2118965at2759"/>
<dbReference type="Proteomes" id="UP000016931">
    <property type="component" value="Unassembled WGS sequence"/>
</dbReference>
<proteinExistence type="predicted"/>
<evidence type="ECO:0000256" key="1">
    <source>
        <dbReference type="SAM" id="MobiDB-lite"/>
    </source>
</evidence>
<organism evidence="2 3">
    <name type="scientific">Sphaerulina musiva (strain SO2202)</name>
    <name type="common">Poplar stem canker fungus</name>
    <name type="synonym">Septoria musiva</name>
    <dbReference type="NCBI Taxonomy" id="692275"/>
    <lineage>
        <taxon>Eukaryota</taxon>
        <taxon>Fungi</taxon>
        <taxon>Dikarya</taxon>
        <taxon>Ascomycota</taxon>
        <taxon>Pezizomycotina</taxon>
        <taxon>Dothideomycetes</taxon>
        <taxon>Dothideomycetidae</taxon>
        <taxon>Mycosphaerellales</taxon>
        <taxon>Mycosphaerellaceae</taxon>
        <taxon>Sphaerulina</taxon>
    </lineage>
</organism>
<dbReference type="RefSeq" id="XP_016757923.1">
    <property type="nucleotide sequence ID" value="XM_016906486.1"/>
</dbReference>
<gene>
    <name evidence="2" type="ORF">SEPMUDRAFT_150939</name>
</gene>
<keyword evidence="3" id="KW-1185">Reference proteome</keyword>
<feature type="compositionally biased region" description="Low complexity" evidence="1">
    <location>
        <begin position="228"/>
        <end position="284"/>
    </location>
</feature>
<dbReference type="EMBL" id="KB456268">
    <property type="protein sequence ID" value="EMF09802.1"/>
    <property type="molecule type" value="Genomic_DNA"/>
</dbReference>
<dbReference type="PANTHER" id="PTHR38703">
    <property type="entry name" value="CHROMOSOME 8, WHOLE GENOME SHOTGUN SEQUENCE"/>
    <property type="match status" value="1"/>
</dbReference>
<evidence type="ECO:0000313" key="2">
    <source>
        <dbReference type="EMBL" id="EMF09802.1"/>
    </source>
</evidence>
<feature type="compositionally biased region" description="Low complexity" evidence="1">
    <location>
        <begin position="300"/>
        <end position="321"/>
    </location>
</feature>
<dbReference type="AlphaFoldDB" id="M3CBJ7"/>
<evidence type="ECO:0008006" key="4">
    <source>
        <dbReference type="Google" id="ProtNLM"/>
    </source>
</evidence>
<dbReference type="HOGENOM" id="CLU_047590_1_0_1"/>
<name>M3CBJ7_SPHMS</name>
<dbReference type="STRING" id="692275.M3CBJ7"/>
<dbReference type="eggNOG" id="ENOG502S2AG">
    <property type="taxonomic scope" value="Eukaryota"/>
</dbReference>
<dbReference type="OMA" id="EGCPTFD"/>
<dbReference type="PANTHER" id="PTHR38703:SF1">
    <property type="entry name" value="ALLERGEN"/>
    <property type="match status" value="1"/>
</dbReference>
<protein>
    <recommendedName>
        <fullName evidence="4">Allergen</fullName>
    </recommendedName>
</protein>
<accession>M3CBJ7</accession>
<sequence length="347" mass="36487">MDAAKNAVKSFISKDGKHDTTVHEKVNPAVVNETVAKQQEDRVTTAVDKEVHQDHYHTSVQPVKDSNILPEKHHHNLAGVEHRNFEHDNPDQVKQKLAAEQARFKDTTETVAGEHRTTAMPTVAGEHVHHHVHENIQPVVNRQTVEPHVVHTTVPIHEVHHNAAQHHSTSALPAMSMSEFKNSGGSLTGREERHDQFDGCPRPGHASTAGTNNSIEGGAHNHGHSHTHGTTGTTGTTGMTGTNGMTGSNGVTGSNGMTGTSGMTGTTSDGLTGSRAAGTSAGSGATAGGLTGQRQHDVENNLSGTNNSTHGNTSSSNTGSNATKPSLMDKLNPKVDANGDGKAGFMK</sequence>
<reference evidence="2 3" key="1">
    <citation type="journal article" date="2012" name="PLoS Pathog.">
        <title>Diverse lifestyles and strategies of plant pathogenesis encoded in the genomes of eighteen Dothideomycetes fungi.</title>
        <authorList>
            <person name="Ohm R.A."/>
            <person name="Feau N."/>
            <person name="Henrissat B."/>
            <person name="Schoch C.L."/>
            <person name="Horwitz B.A."/>
            <person name="Barry K.W."/>
            <person name="Condon B.J."/>
            <person name="Copeland A.C."/>
            <person name="Dhillon B."/>
            <person name="Glaser F."/>
            <person name="Hesse C.N."/>
            <person name="Kosti I."/>
            <person name="LaButti K."/>
            <person name="Lindquist E.A."/>
            <person name="Lucas S."/>
            <person name="Salamov A.A."/>
            <person name="Bradshaw R.E."/>
            <person name="Ciuffetti L."/>
            <person name="Hamelin R.C."/>
            <person name="Kema G.H.J."/>
            <person name="Lawrence C."/>
            <person name="Scott J.A."/>
            <person name="Spatafora J.W."/>
            <person name="Turgeon B.G."/>
            <person name="de Wit P.J.G.M."/>
            <person name="Zhong S."/>
            <person name="Goodwin S.B."/>
            <person name="Grigoriev I.V."/>
        </authorList>
    </citation>
    <scope>NUCLEOTIDE SEQUENCE [LARGE SCALE GENOMIC DNA]</scope>
    <source>
        <strain evidence="2 3">SO2202</strain>
    </source>
</reference>
<evidence type="ECO:0000313" key="3">
    <source>
        <dbReference type="Proteomes" id="UP000016931"/>
    </source>
</evidence>
<feature type="region of interest" description="Disordered" evidence="1">
    <location>
        <begin position="181"/>
        <end position="347"/>
    </location>
</feature>